<dbReference type="PANTHER" id="PTHR36222:SF1">
    <property type="entry name" value="SERINE PROTEASE INHIBITOR RV3364C"/>
    <property type="match status" value="1"/>
</dbReference>
<dbReference type="RefSeq" id="WP_253796114.1">
    <property type="nucleotide sequence ID" value="NZ_BAAAUB010000088.1"/>
</dbReference>
<evidence type="ECO:0000256" key="1">
    <source>
        <dbReference type="SAM" id="MobiDB-lite"/>
    </source>
</evidence>
<comment type="caution">
    <text evidence="3">The sequence shown here is derived from an EMBL/GenBank/DDBJ whole genome shotgun (WGS) entry which is preliminary data.</text>
</comment>
<dbReference type="PANTHER" id="PTHR36222">
    <property type="entry name" value="SERINE PROTEASE INHIBITOR RV3364C"/>
    <property type="match status" value="1"/>
</dbReference>
<dbReference type="Pfam" id="PF03259">
    <property type="entry name" value="Robl_LC7"/>
    <property type="match status" value="1"/>
</dbReference>
<accession>A0ABT1IVI4</accession>
<feature type="compositionally biased region" description="Low complexity" evidence="1">
    <location>
        <begin position="143"/>
        <end position="155"/>
    </location>
</feature>
<proteinExistence type="predicted"/>
<evidence type="ECO:0000313" key="4">
    <source>
        <dbReference type="Proteomes" id="UP001206483"/>
    </source>
</evidence>
<feature type="region of interest" description="Disordered" evidence="1">
    <location>
        <begin position="133"/>
        <end position="155"/>
    </location>
</feature>
<gene>
    <name evidence="3" type="ORF">FHR36_002259</name>
</gene>
<dbReference type="Gene3D" id="3.30.450.30">
    <property type="entry name" value="Dynein light chain 2a, cytoplasmic"/>
    <property type="match status" value="1"/>
</dbReference>
<evidence type="ECO:0000259" key="2">
    <source>
        <dbReference type="SMART" id="SM00960"/>
    </source>
</evidence>
<keyword evidence="4" id="KW-1185">Reference proteome</keyword>
<organism evidence="3 4">
    <name type="scientific">Kitasatospora paracochleata</name>
    <dbReference type="NCBI Taxonomy" id="58354"/>
    <lineage>
        <taxon>Bacteria</taxon>
        <taxon>Bacillati</taxon>
        <taxon>Actinomycetota</taxon>
        <taxon>Actinomycetes</taxon>
        <taxon>Kitasatosporales</taxon>
        <taxon>Streptomycetaceae</taxon>
        <taxon>Kitasatospora</taxon>
    </lineage>
</organism>
<name>A0ABT1IVI4_9ACTN</name>
<dbReference type="Proteomes" id="UP001206483">
    <property type="component" value="Unassembled WGS sequence"/>
</dbReference>
<feature type="compositionally biased region" description="Pro residues" evidence="1">
    <location>
        <begin position="133"/>
        <end position="142"/>
    </location>
</feature>
<dbReference type="SMART" id="SM00960">
    <property type="entry name" value="Robl_LC7"/>
    <property type="match status" value="1"/>
</dbReference>
<evidence type="ECO:0000313" key="3">
    <source>
        <dbReference type="EMBL" id="MCP2309135.1"/>
    </source>
</evidence>
<reference evidence="3 4" key="1">
    <citation type="submission" date="2022-06" db="EMBL/GenBank/DDBJ databases">
        <title>Sequencing the genomes of 1000 actinobacteria strains.</title>
        <authorList>
            <person name="Klenk H.-P."/>
        </authorList>
    </citation>
    <scope>NUCLEOTIDE SEQUENCE [LARGE SCALE GENOMIC DNA]</scope>
    <source>
        <strain evidence="3 4">DSM 41656</strain>
    </source>
</reference>
<dbReference type="InterPro" id="IPR053141">
    <property type="entry name" value="Mycobact_SerProt_Inhib_Rv3364c"/>
</dbReference>
<dbReference type="EMBL" id="JAMZDX010000002">
    <property type="protein sequence ID" value="MCP2309135.1"/>
    <property type="molecule type" value="Genomic_DNA"/>
</dbReference>
<protein>
    <recommendedName>
        <fullName evidence="2">Roadblock/LAMTOR2 domain-containing protein</fullName>
    </recommendedName>
</protein>
<dbReference type="InterPro" id="IPR004942">
    <property type="entry name" value="Roadblock/LAMTOR2_dom"/>
</dbReference>
<dbReference type="SUPFAM" id="SSF103196">
    <property type="entry name" value="Roadblock/LC7 domain"/>
    <property type="match status" value="1"/>
</dbReference>
<sequence length="155" mass="15362">MTTTDAQLIAELRDLRDRVVGVTDVLVASADGLLITAETDRAVDAEALAALTAAALGVARRTGALAGRGLLDHASARFTGGCLTAHAIGETALIGVLGDAGTDLGRLNTEARASAERIGGLLTGAPAAPVVPAPVVPAPPAHPTTTHAPAPEGAR</sequence>
<feature type="domain" description="Roadblock/LAMTOR2" evidence="2">
    <location>
        <begin position="9"/>
        <end position="98"/>
    </location>
</feature>